<evidence type="ECO:0000256" key="4">
    <source>
        <dbReference type="ARBA" id="ARBA00022448"/>
    </source>
</evidence>
<dbReference type="Proteomes" id="UP001178507">
    <property type="component" value="Unassembled WGS sequence"/>
</dbReference>
<dbReference type="GO" id="GO:0017004">
    <property type="term" value="P:cytochrome complex assembly"/>
    <property type="evidence" value="ECO:0007669"/>
    <property type="project" value="InterPro"/>
</dbReference>
<evidence type="ECO:0000256" key="13">
    <source>
        <dbReference type="SAM" id="Phobius"/>
    </source>
</evidence>
<feature type="non-terminal residue" evidence="14">
    <location>
        <position position="114"/>
    </location>
</feature>
<dbReference type="SUPFAM" id="SSF103451">
    <property type="entry name" value="PetN subunit of the cytochrome b6f complex"/>
    <property type="match status" value="1"/>
</dbReference>
<evidence type="ECO:0000256" key="6">
    <source>
        <dbReference type="ARBA" id="ARBA00022982"/>
    </source>
</evidence>
<dbReference type="AlphaFoldDB" id="A0AA36NMP6"/>
<keyword evidence="6" id="KW-0249">Electron transport</keyword>
<evidence type="ECO:0000256" key="12">
    <source>
        <dbReference type="SAM" id="MobiDB-lite"/>
    </source>
</evidence>
<evidence type="ECO:0000256" key="11">
    <source>
        <dbReference type="ARBA" id="ARBA00031982"/>
    </source>
</evidence>
<reference evidence="14" key="1">
    <citation type="submission" date="2023-08" db="EMBL/GenBank/DDBJ databases">
        <authorList>
            <person name="Chen Y."/>
            <person name="Shah S."/>
            <person name="Dougan E. K."/>
            <person name="Thang M."/>
            <person name="Chan C."/>
        </authorList>
    </citation>
    <scope>NUCLEOTIDE SEQUENCE</scope>
</reference>
<accession>A0AA36NMP6</accession>
<evidence type="ECO:0000256" key="10">
    <source>
        <dbReference type="ARBA" id="ARBA00031459"/>
    </source>
</evidence>
<keyword evidence="4" id="KW-0813">Transport</keyword>
<name>A0AA36NMP6_9DINO</name>
<evidence type="ECO:0000313" key="15">
    <source>
        <dbReference type="Proteomes" id="UP001178507"/>
    </source>
</evidence>
<evidence type="ECO:0000256" key="3">
    <source>
        <dbReference type="ARBA" id="ARBA00010969"/>
    </source>
</evidence>
<evidence type="ECO:0000313" key="14">
    <source>
        <dbReference type="EMBL" id="CAJ1409853.1"/>
    </source>
</evidence>
<keyword evidence="7 13" id="KW-1133">Transmembrane helix</keyword>
<comment type="caution">
    <text evidence="14">The sequence shown here is derived from an EMBL/GenBank/DDBJ whole genome shotgun (WGS) entry which is preliminary data.</text>
</comment>
<feature type="transmembrane region" description="Helical" evidence="13">
    <location>
        <begin position="91"/>
        <end position="110"/>
    </location>
</feature>
<proteinExistence type="inferred from homology"/>
<gene>
    <name evidence="14" type="ORF">EVOR1521_LOCUS30839</name>
</gene>
<dbReference type="GO" id="GO:0009512">
    <property type="term" value="C:cytochrome b6f complex"/>
    <property type="evidence" value="ECO:0007669"/>
    <property type="project" value="InterPro"/>
</dbReference>
<feature type="region of interest" description="Disordered" evidence="12">
    <location>
        <begin position="1"/>
        <end position="25"/>
    </location>
</feature>
<protein>
    <recommendedName>
        <fullName evidence="10">Cytochrome b6-f complex subunit PetN</fullName>
    </recommendedName>
    <alternativeName>
        <fullName evidence="11">Cytochrome b6-f complex subunit VIII</fullName>
    </alternativeName>
</protein>
<dbReference type="GO" id="GO:0016020">
    <property type="term" value="C:membrane"/>
    <property type="evidence" value="ECO:0007669"/>
    <property type="project" value="UniProtKB-SubCell"/>
</dbReference>
<dbReference type="InterPro" id="IPR036143">
    <property type="entry name" value="Cytochr_b6-f_cplx_su8_sf"/>
</dbReference>
<keyword evidence="8 13" id="KW-0472">Membrane</keyword>
<comment type="function">
    <text evidence="1">Component of the cytochrome b6-f complex, which mediates electron transfer between photosystem II (PSII) and photosystem I (PSI), cyclic electron flow around PSI, and state transitions.</text>
</comment>
<evidence type="ECO:0000256" key="7">
    <source>
        <dbReference type="ARBA" id="ARBA00022989"/>
    </source>
</evidence>
<keyword evidence="15" id="KW-1185">Reference proteome</keyword>
<dbReference type="Pfam" id="PF03742">
    <property type="entry name" value="PetN"/>
    <property type="match status" value="1"/>
</dbReference>
<evidence type="ECO:0000256" key="1">
    <source>
        <dbReference type="ARBA" id="ARBA00003068"/>
    </source>
</evidence>
<keyword evidence="5 13" id="KW-0812">Transmembrane</keyword>
<evidence type="ECO:0000256" key="5">
    <source>
        <dbReference type="ARBA" id="ARBA00022692"/>
    </source>
</evidence>
<evidence type="ECO:0000256" key="9">
    <source>
        <dbReference type="ARBA" id="ARBA00025834"/>
    </source>
</evidence>
<evidence type="ECO:0000256" key="8">
    <source>
        <dbReference type="ARBA" id="ARBA00023136"/>
    </source>
</evidence>
<dbReference type="InterPro" id="IPR005497">
    <property type="entry name" value="Cytochrome_b6-f_cplx_su8"/>
</dbReference>
<organism evidence="14 15">
    <name type="scientific">Effrenium voratum</name>
    <dbReference type="NCBI Taxonomy" id="2562239"/>
    <lineage>
        <taxon>Eukaryota</taxon>
        <taxon>Sar</taxon>
        <taxon>Alveolata</taxon>
        <taxon>Dinophyceae</taxon>
        <taxon>Suessiales</taxon>
        <taxon>Symbiodiniaceae</taxon>
        <taxon>Effrenium</taxon>
    </lineage>
</organism>
<comment type="similarity">
    <text evidence="3">Belongs to the PetN family.</text>
</comment>
<dbReference type="EMBL" id="CAUJNA010003790">
    <property type="protein sequence ID" value="CAJ1409853.1"/>
    <property type="molecule type" value="Genomic_DNA"/>
</dbReference>
<evidence type="ECO:0000256" key="2">
    <source>
        <dbReference type="ARBA" id="ARBA00004167"/>
    </source>
</evidence>
<sequence>LSALAPAARTADRVGIPGAKKREPKAMAPRRSPLALALLAFALLASRAFVGLPQVAELPQTEALQGVMTQAPELGSSVALADLSPLENPNITFVVLLSMFSMSIAMVVWGRNGF</sequence>
<comment type="subcellular location">
    <subcellularLocation>
        <location evidence="2">Membrane</location>
        <topology evidence="2">Single-pass membrane protein</topology>
    </subcellularLocation>
</comment>
<comment type="subunit">
    <text evidence="9">The 4 large subunits of the cytochrome b6-f complex are cytochrome b6, subunit IV (17 kDa polypeptide, PetD), cytochrome f and the Rieske protein, while the 4 small subunits are PetG, PetL, PetM and PetN. The complex functions as a dimer.</text>
</comment>